<dbReference type="AlphaFoldDB" id="A0A2M7GZE1"/>
<evidence type="ECO:0000313" key="4">
    <source>
        <dbReference type="Proteomes" id="UP000230025"/>
    </source>
</evidence>
<dbReference type="InterPro" id="IPR009362">
    <property type="entry name" value="YhcG_C"/>
</dbReference>
<dbReference type="Gene3D" id="3.40.1350.10">
    <property type="match status" value="1"/>
</dbReference>
<feature type="domain" description="YhcG PDDEXK nuclease" evidence="1">
    <location>
        <begin position="127"/>
        <end position="279"/>
    </location>
</feature>
<reference evidence="4" key="1">
    <citation type="submission" date="2017-09" db="EMBL/GenBank/DDBJ databases">
        <title>Depth-based differentiation of microbial function through sediment-hosted aquifers and enrichment of novel symbionts in the deep terrestrial subsurface.</title>
        <authorList>
            <person name="Probst A.J."/>
            <person name="Ladd B."/>
            <person name="Jarett J.K."/>
            <person name="Geller-Mcgrath D.E."/>
            <person name="Sieber C.M.K."/>
            <person name="Emerson J.B."/>
            <person name="Anantharaman K."/>
            <person name="Thomas B.C."/>
            <person name="Malmstrom R."/>
            <person name="Stieglmeier M."/>
            <person name="Klingl A."/>
            <person name="Woyke T."/>
            <person name="Ryan C.M."/>
            <person name="Banfield J.F."/>
        </authorList>
    </citation>
    <scope>NUCLEOTIDE SEQUENCE [LARGE SCALE GENOMIC DNA]</scope>
</reference>
<organism evidence="3 4">
    <name type="scientific">bacterium (Candidatus Ratteibacteria) CG15_BIG_FIL_POST_REV_8_21_14_020_41_12</name>
    <dbReference type="NCBI Taxonomy" id="2014291"/>
    <lineage>
        <taxon>Bacteria</taxon>
        <taxon>Candidatus Ratteibacteria</taxon>
    </lineage>
</organism>
<sequence length="287" mass="33663">VYEQENNEKADYGSKLLDMMAKDLRKKYGKGFSRSNVFNFRRFYLKYPKIQALPGFLSWTHIVLLLSIEDNLARSFYEKECIVSHWSTRELERQINSALFERIALSKDKKGVLKLASKGQRIEKPEDAIKDPYILEFLGIPENYHYSEKHLEQKIIDNMQNFLLELGKGFSFVARQYRISLNNKHFYIDLVFYHRILKCFVLIDLKIGMINHQDIGQMNLYLNYFKKEETVEGDNEPVGIILGAQKDHILVEYALGGISNKLFASKYRLSLPDKHLLQKAIERVIVK</sequence>
<dbReference type="Proteomes" id="UP000230025">
    <property type="component" value="Unassembled WGS sequence"/>
</dbReference>
<evidence type="ECO:0000259" key="1">
    <source>
        <dbReference type="Pfam" id="PF06250"/>
    </source>
</evidence>
<accession>A0A2M7GZE1</accession>
<feature type="domain" description="YhcG N-terminal" evidence="2">
    <location>
        <begin position="3"/>
        <end position="102"/>
    </location>
</feature>
<evidence type="ECO:0000259" key="2">
    <source>
        <dbReference type="Pfam" id="PF17761"/>
    </source>
</evidence>
<dbReference type="PANTHER" id="PTHR30547">
    <property type="entry name" value="UNCHARACTERIZED PROTEIN YHCG-RELATED"/>
    <property type="match status" value="1"/>
</dbReference>
<dbReference type="GO" id="GO:0003676">
    <property type="term" value="F:nucleic acid binding"/>
    <property type="evidence" value="ECO:0007669"/>
    <property type="project" value="InterPro"/>
</dbReference>
<dbReference type="InterPro" id="IPR011856">
    <property type="entry name" value="tRNA_endonuc-like_dom_sf"/>
</dbReference>
<evidence type="ECO:0008006" key="5">
    <source>
        <dbReference type="Google" id="ProtNLM"/>
    </source>
</evidence>
<proteinExistence type="predicted"/>
<dbReference type="PANTHER" id="PTHR30547:SF5">
    <property type="entry name" value="NUCLEASE YHCG-RELATED"/>
    <property type="match status" value="1"/>
</dbReference>
<dbReference type="Pfam" id="PF06250">
    <property type="entry name" value="YhcG_C"/>
    <property type="match status" value="1"/>
</dbReference>
<dbReference type="EMBL" id="PFFY01000107">
    <property type="protein sequence ID" value="PIW33864.1"/>
    <property type="molecule type" value="Genomic_DNA"/>
</dbReference>
<dbReference type="Pfam" id="PF17761">
    <property type="entry name" value="DUF1016_N"/>
    <property type="match status" value="1"/>
</dbReference>
<feature type="non-terminal residue" evidence="3">
    <location>
        <position position="1"/>
    </location>
</feature>
<comment type="caution">
    <text evidence="3">The sequence shown here is derived from an EMBL/GenBank/DDBJ whole genome shotgun (WGS) entry which is preliminary data.</text>
</comment>
<gene>
    <name evidence="3" type="ORF">COW28_02310</name>
</gene>
<dbReference type="InterPro" id="IPR053148">
    <property type="entry name" value="PD-DEXK-like_domain"/>
</dbReference>
<dbReference type="InterPro" id="IPR041527">
    <property type="entry name" value="YhcG_N"/>
</dbReference>
<protein>
    <recommendedName>
        <fullName evidence="5">DUF1016 domain-containing protein</fullName>
    </recommendedName>
</protein>
<evidence type="ECO:0000313" key="3">
    <source>
        <dbReference type="EMBL" id="PIW33864.1"/>
    </source>
</evidence>
<name>A0A2M7GZE1_9BACT</name>